<dbReference type="Proteomes" id="UP000269721">
    <property type="component" value="Unassembled WGS sequence"/>
</dbReference>
<dbReference type="SUPFAM" id="SSF90229">
    <property type="entry name" value="CCCH zinc finger"/>
    <property type="match status" value="1"/>
</dbReference>
<dbReference type="AlphaFoldDB" id="A0A4P9WIG2"/>
<proteinExistence type="predicted"/>
<dbReference type="Gene3D" id="4.10.1000.10">
    <property type="entry name" value="Zinc finger, CCCH-type"/>
    <property type="match status" value="2"/>
</dbReference>
<feature type="domain" description="C3H1-type" evidence="5">
    <location>
        <begin position="19"/>
        <end position="45"/>
    </location>
</feature>
<evidence type="ECO:0000259" key="5">
    <source>
        <dbReference type="PROSITE" id="PS50103"/>
    </source>
</evidence>
<name>A0A4P9WIG2_9FUNG</name>
<feature type="non-terminal residue" evidence="6">
    <location>
        <position position="92"/>
    </location>
</feature>
<evidence type="ECO:0000256" key="3">
    <source>
        <dbReference type="ARBA" id="ARBA00022833"/>
    </source>
</evidence>
<dbReference type="InterPro" id="IPR000571">
    <property type="entry name" value="Znf_CCCH"/>
</dbReference>
<dbReference type="InterPro" id="IPR036855">
    <property type="entry name" value="Znf_CCCH_sf"/>
</dbReference>
<organism evidence="6 7">
    <name type="scientific">Blyttiomyces helicus</name>
    <dbReference type="NCBI Taxonomy" id="388810"/>
    <lineage>
        <taxon>Eukaryota</taxon>
        <taxon>Fungi</taxon>
        <taxon>Fungi incertae sedis</taxon>
        <taxon>Chytridiomycota</taxon>
        <taxon>Chytridiomycota incertae sedis</taxon>
        <taxon>Chytridiomycetes</taxon>
        <taxon>Chytridiomycetes incertae sedis</taxon>
        <taxon>Blyttiomyces</taxon>
    </lineage>
</organism>
<dbReference type="PROSITE" id="PS50103">
    <property type="entry name" value="ZF_C3H1"/>
    <property type="match status" value="2"/>
</dbReference>
<evidence type="ECO:0000256" key="1">
    <source>
        <dbReference type="ARBA" id="ARBA00022723"/>
    </source>
</evidence>
<keyword evidence="2 4" id="KW-0863">Zinc-finger</keyword>
<protein>
    <recommendedName>
        <fullName evidence="5">C3H1-type domain-containing protein</fullName>
    </recommendedName>
</protein>
<feature type="zinc finger region" description="C3H1-type" evidence="4">
    <location>
        <begin position="46"/>
        <end position="74"/>
    </location>
</feature>
<keyword evidence="7" id="KW-1185">Reference proteome</keyword>
<dbReference type="OrthoDB" id="410307at2759"/>
<feature type="zinc finger region" description="C3H1-type" evidence="4">
    <location>
        <begin position="19"/>
        <end position="45"/>
    </location>
</feature>
<dbReference type="PANTHER" id="PTHR46156">
    <property type="entry name" value="CCCH ZINGC FINGER"/>
    <property type="match status" value="1"/>
</dbReference>
<evidence type="ECO:0000256" key="4">
    <source>
        <dbReference type="PROSITE-ProRule" id="PRU00723"/>
    </source>
</evidence>
<reference evidence="7" key="1">
    <citation type="journal article" date="2018" name="Nat. Microbiol.">
        <title>Leveraging single-cell genomics to expand the fungal tree of life.</title>
        <authorList>
            <person name="Ahrendt S.R."/>
            <person name="Quandt C.A."/>
            <person name="Ciobanu D."/>
            <person name="Clum A."/>
            <person name="Salamov A."/>
            <person name="Andreopoulos B."/>
            <person name="Cheng J.F."/>
            <person name="Woyke T."/>
            <person name="Pelin A."/>
            <person name="Henrissat B."/>
            <person name="Reynolds N.K."/>
            <person name="Benny G.L."/>
            <person name="Smith M.E."/>
            <person name="James T.Y."/>
            <person name="Grigoriev I.V."/>
        </authorList>
    </citation>
    <scope>NUCLEOTIDE SEQUENCE [LARGE SCALE GENOMIC DNA]</scope>
</reference>
<sequence>LLKGDCTDTNCRFSHTLTDKNMPICQHFERGRCTKDPCPYLHVKHDRNAPVCRPFATEGYCELGGQCKRRHVFLCPDFAAGSCTNKGCRLKH</sequence>
<dbReference type="SMART" id="SM00356">
    <property type="entry name" value="ZnF_C3H1"/>
    <property type="match status" value="2"/>
</dbReference>
<keyword evidence="3 4" id="KW-0862">Zinc</keyword>
<feature type="domain" description="C3H1-type" evidence="5">
    <location>
        <begin position="46"/>
        <end position="74"/>
    </location>
</feature>
<feature type="non-terminal residue" evidence="6">
    <location>
        <position position="1"/>
    </location>
</feature>
<dbReference type="GO" id="GO:0005634">
    <property type="term" value="C:nucleus"/>
    <property type="evidence" value="ECO:0007669"/>
    <property type="project" value="TreeGrafter"/>
</dbReference>
<dbReference type="PANTHER" id="PTHR46156:SF1">
    <property type="entry name" value="ZINC FINGER CCCH DOMAIN-CONTAINING PROTEIN 3"/>
    <property type="match status" value="1"/>
</dbReference>
<evidence type="ECO:0000313" key="6">
    <source>
        <dbReference type="EMBL" id="RKO91228.1"/>
    </source>
</evidence>
<evidence type="ECO:0000313" key="7">
    <source>
        <dbReference type="Proteomes" id="UP000269721"/>
    </source>
</evidence>
<evidence type="ECO:0000256" key="2">
    <source>
        <dbReference type="ARBA" id="ARBA00022771"/>
    </source>
</evidence>
<dbReference type="Pfam" id="PF14608">
    <property type="entry name" value="zf-CCCH_2"/>
    <property type="match status" value="3"/>
</dbReference>
<dbReference type="GO" id="GO:0008270">
    <property type="term" value="F:zinc ion binding"/>
    <property type="evidence" value="ECO:0007669"/>
    <property type="project" value="UniProtKB-KW"/>
</dbReference>
<gene>
    <name evidence="6" type="ORF">BDK51DRAFT_1860</name>
</gene>
<accession>A0A4P9WIG2</accession>
<dbReference type="EMBL" id="KZ995170">
    <property type="protein sequence ID" value="RKO91228.1"/>
    <property type="molecule type" value="Genomic_DNA"/>
</dbReference>
<keyword evidence="1 4" id="KW-0479">Metal-binding</keyword>